<evidence type="ECO:0000313" key="2">
    <source>
        <dbReference type="Proteomes" id="UP000054937"/>
    </source>
</evidence>
<dbReference type="PANTHER" id="PTHR14919:SF0">
    <property type="entry name" value="SPERM FLAGELLAR PROTEIN 2"/>
    <property type="match status" value="1"/>
</dbReference>
<name>A0A0V0QQ99_PSEPJ</name>
<protein>
    <submittedName>
        <fullName evidence="1">Uncharacterized protein</fullName>
    </submittedName>
</protein>
<accession>A0A0V0QQ99</accession>
<dbReference type="InParanoid" id="A0A0V0QQ99"/>
<dbReference type="EMBL" id="LDAU01000118">
    <property type="protein sequence ID" value="KRX04380.1"/>
    <property type="molecule type" value="Genomic_DNA"/>
</dbReference>
<organism evidence="1 2">
    <name type="scientific">Pseudocohnilembus persalinus</name>
    <name type="common">Ciliate</name>
    <dbReference type="NCBI Taxonomy" id="266149"/>
    <lineage>
        <taxon>Eukaryota</taxon>
        <taxon>Sar</taxon>
        <taxon>Alveolata</taxon>
        <taxon>Ciliophora</taxon>
        <taxon>Intramacronucleata</taxon>
        <taxon>Oligohymenophorea</taxon>
        <taxon>Scuticociliatia</taxon>
        <taxon>Philasterida</taxon>
        <taxon>Pseudocohnilembidae</taxon>
        <taxon>Pseudocohnilembus</taxon>
    </lineage>
</organism>
<sequence length="304" mass="35994">MDDWIIFGLKSENDVIYQVVKQLKECISQQKPASIEKIYIQNISEIHKPIRILKQVFRKLHPLEKNQDKRFTTQQLKLIIHEIKSIQDNSQKISGFTFYQLFQRRKNFPDCQNFIPDCIQQLSDDKIKLLIFRMGAIQRGETLQNFQNTDFLNSQKEFSSKFASLQKSQADILMETLNNENQSFSPKILLTALVLLDSSLPTSTDIEEYQNLFANFCQSCSAKDTLIYHEDFIQIPAWFDQSEDDSNNYEGYQINRTKFIKSLLFDVYRQPQENYIDYRVYIKQLKKFSDIEFGSYWNLLFGEI</sequence>
<dbReference type="PANTHER" id="PTHR14919">
    <property type="entry name" value="KPL2-RELATED"/>
    <property type="match status" value="1"/>
</dbReference>
<dbReference type="Proteomes" id="UP000054937">
    <property type="component" value="Unassembled WGS sequence"/>
</dbReference>
<proteinExistence type="predicted"/>
<dbReference type="AlphaFoldDB" id="A0A0V0QQ99"/>
<gene>
    <name evidence="1" type="ORF">PPERSA_05641</name>
</gene>
<dbReference type="InterPro" id="IPR052634">
    <property type="entry name" value="Sperm_flagellar-bone_growth"/>
</dbReference>
<comment type="caution">
    <text evidence="1">The sequence shown here is derived from an EMBL/GenBank/DDBJ whole genome shotgun (WGS) entry which is preliminary data.</text>
</comment>
<evidence type="ECO:0000313" key="1">
    <source>
        <dbReference type="EMBL" id="KRX04380.1"/>
    </source>
</evidence>
<reference evidence="1 2" key="1">
    <citation type="journal article" date="2015" name="Sci. Rep.">
        <title>Genome of the facultative scuticociliatosis pathogen Pseudocohnilembus persalinus provides insight into its virulence through horizontal gene transfer.</title>
        <authorList>
            <person name="Xiong J."/>
            <person name="Wang G."/>
            <person name="Cheng J."/>
            <person name="Tian M."/>
            <person name="Pan X."/>
            <person name="Warren A."/>
            <person name="Jiang C."/>
            <person name="Yuan D."/>
            <person name="Miao W."/>
        </authorList>
    </citation>
    <scope>NUCLEOTIDE SEQUENCE [LARGE SCALE GENOMIC DNA]</scope>
    <source>
        <strain evidence="1">36N120E</strain>
    </source>
</reference>
<keyword evidence="2" id="KW-1185">Reference proteome</keyword>